<dbReference type="InterPro" id="IPR013424">
    <property type="entry name" value="Ice-binding_C"/>
</dbReference>
<dbReference type="NCBIfam" id="TIGR02595">
    <property type="entry name" value="PEP_CTERM"/>
    <property type="match status" value="1"/>
</dbReference>
<dbReference type="Pfam" id="PF07589">
    <property type="entry name" value="PEP-CTERM"/>
    <property type="match status" value="1"/>
</dbReference>
<dbReference type="EMBL" id="JAXCLA010000001">
    <property type="protein sequence ID" value="MDY0743427.1"/>
    <property type="molecule type" value="Genomic_DNA"/>
</dbReference>
<dbReference type="Proteomes" id="UP001285263">
    <property type="component" value="Unassembled WGS sequence"/>
</dbReference>
<name>A0ABU5DE57_9BURK</name>
<dbReference type="NCBIfam" id="NF041539">
    <property type="entry name" value="choice_anch_R"/>
    <property type="match status" value="1"/>
</dbReference>
<protein>
    <submittedName>
        <fullName evidence="3">Choice-of-anchor R domain-containing protein</fullName>
    </submittedName>
</protein>
<keyword evidence="1" id="KW-0732">Signal</keyword>
<gene>
    <name evidence="3" type="ORF">SNE35_02880</name>
</gene>
<proteinExistence type="predicted"/>
<evidence type="ECO:0000313" key="4">
    <source>
        <dbReference type="Proteomes" id="UP001285263"/>
    </source>
</evidence>
<keyword evidence="4" id="KW-1185">Reference proteome</keyword>
<organism evidence="3 4">
    <name type="scientific">Roseateles agri</name>
    <dbReference type="NCBI Taxonomy" id="3098619"/>
    <lineage>
        <taxon>Bacteria</taxon>
        <taxon>Pseudomonadati</taxon>
        <taxon>Pseudomonadota</taxon>
        <taxon>Betaproteobacteria</taxon>
        <taxon>Burkholderiales</taxon>
        <taxon>Sphaerotilaceae</taxon>
        <taxon>Roseateles</taxon>
    </lineage>
</organism>
<evidence type="ECO:0000259" key="2">
    <source>
        <dbReference type="Pfam" id="PF07589"/>
    </source>
</evidence>
<dbReference type="RefSeq" id="WP_320421316.1">
    <property type="nucleotide sequence ID" value="NZ_JAXCLA010000001.1"/>
</dbReference>
<feature type="chain" id="PRO_5046040475" evidence="1">
    <location>
        <begin position="22"/>
        <end position="206"/>
    </location>
</feature>
<feature type="signal peptide" evidence="1">
    <location>
        <begin position="1"/>
        <end position="21"/>
    </location>
</feature>
<evidence type="ECO:0000313" key="3">
    <source>
        <dbReference type="EMBL" id="MDY0743427.1"/>
    </source>
</evidence>
<evidence type="ECO:0000256" key="1">
    <source>
        <dbReference type="SAM" id="SignalP"/>
    </source>
</evidence>
<comment type="caution">
    <text evidence="3">The sequence shown here is derived from an EMBL/GenBank/DDBJ whole genome shotgun (WGS) entry which is preliminary data.</text>
</comment>
<sequence length="206" mass="20783">MKNFALKLSVMALLTAAGVHAGAASLYDNLGSAQEGSDPILSFGPLANSFTTGADGGVSLAGITALLKNDSTSVVGDLRVSLHADSANGPGAELLSLGVLSSAGISADAFGRYSFTPSAPFALAANTTYWVEIEATSPNAVEWAWSGDLTAPGVAGQSTYSSIYGVSPNGLAYQMAVTTAVPEPTSALLLALGLGAVTMLRRRQQG</sequence>
<reference evidence="3 4" key="1">
    <citation type="submission" date="2023-11" db="EMBL/GenBank/DDBJ databases">
        <title>Paucibacter sp. nov., isolated from fresh soil in Korea.</title>
        <authorList>
            <person name="Le N.T.T."/>
        </authorList>
    </citation>
    <scope>NUCLEOTIDE SEQUENCE [LARGE SCALE GENOMIC DNA]</scope>
    <source>
        <strain evidence="3 4">R3-3</strain>
    </source>
</reference>
<accession>A0ABU5DE57</accession>
<feature type="domain" description="Ice-binding protein C-terminal" evidence="2">
    <location>
        <begin position="180"/>
        <end position="203"/>
    </location>
</feature>